<evidence type="ECO:0000313" key="3">
    <source>
        <dbReference type="Proteomes" id="UP000027195"/>
    </source>
</evidence>
<feature type="region of interest" description="Disordered" evidence="1">
    <location>
        <begin position="54"/>
        <end position="82"/>
    </location>
</feature>
<dbReference type="EMBL" id="KL198021">
    <property type="protein sequence ID" value="KDQ18722.1"/>
    <property type="molecule type" value="Genomic_DNA"/>
</dbReference>
<proteinExistence type="predicted"/>
<sequence length="467" mass="51190">MCSIVEFTPISELERAYNARYGRRTSCYQEFADPMDYFASRVPLFELSVPSHPSSSPSSVATSLDAPPTATKPEPEPQSDLEAAYNARYGRKGGRYEDFADPLEYFASRVPLFEASVPSTPVSSTSPSLPPTALPACATFAAVEAEIAVESELVRAYNSRYARKASCYEDFADPLEYFASEAMIERAPLFESSTPSIPTITALPAAKPVIDIQVLPLAIDEMPEVEWWSLRPDSDAHDALMQRPAQEMYEKGDLEAMGVEQALLPLHAPQSFEPKVLLPTPTPLALVGSLTVLTIVLTAFASLQTPQLRVSAPRVWDHFAVFLTNLFVLCRALVKSSWRSITAASPRIPAAQGQQQLPYFRAPVSLTRAVSLGSNNNNSHLSFLSQPSLSFARSWWTTVRPAPLPLPISSPSVSSFPSSFTPSSYSLLRGLLPYNLATPLRTIFGRSWRNALVSSSVPVSLHARHFC</sequence>
<accession>A0A067N3L2</accession>
<dbReference type="InParanoid" id="A0A067N3L2"/>
<gene>
    <name evidence="2" type="ORF">BOTBODRAFT_29096</name>
</gene>
<dbReference type="AlphaFoldDB" id="A0A067N3L2"/>
<organism evidence="2 3">
    <name type="scientific">Botryobasidium botryosum (strain FD-172 SS1)</name>
    <dbReference type="NCBI Taxonomy" id="930990"/>
    <lineage>
        <taxon>Eukaryota</taxon>
        <taxon>Fungi</taxon>
        <taxon>Dikarya</taxon>
        <taxon>Basidiomycota</taxon>
        <taxon>Agaricomycotina</taxon>
        <taxon>Agaricomycetes</taxon>
        <taxon>Cantharellales</taxon>
        <taxon>Botryobasidiaceae</taxon>
        <taxon>Botryobasidium</taxon>
    </lineage>
</organism>
<feature type="compositionally biased region" description="Low complexity" evidence="1">
    <location>
        <begin position="54"/>
        <end position="72"/>
    </location>
</feature>
<keyword evidence="3" id="KW-1185">Reference proteome</keyword>
<name>A0A067N3L2_BOTB1</name>
<dbReference type="HOGENOM" id="CLU_585246_0_0_1"/>
<evidence type="ECO:0000313" key="2">
    <source>
        <dbReference type="EMBL" id="KDQ18722.1"/>
    </source>
</evidence>
<dbReference type="Proteomes" id="UP000027195">
    <property type="component" value="Unassembled WGS sequence"/>
</dbReference>
<evidence type="ECO:0000256" key="1">
    <source>
        <dbReference type="SAM" id="MobiDB-lite"/>
    </source>
</evidence>
<protein>
    <submittedName>
        <fullName evidence="2">Uncharacterized protein</fullName>
    </submittedName>
</protein>
<reference evidence="3" key="1">
    <citation type="journal article" date="2014" name="Proc. Natl. Acad. Sci. U.S.A.">
        <title>Extensive sampling of basidiomycete genomes demonstrates inadequacy of the white-rot/brown-rot paradigm for wood decay fungi.</title>
        <authorList>
            <person name="Riley R."/>
            <person name="Salamov A.A."/>
            <person name="Brown D.W."/>
            <person name="Nagy L.G."/>
            <person name="Floudas D."/>
            <person name="Held B.W."/>
            <person name="Levasseur A."/>
            <person name="Lombard V."/>
            <person name="Morin E."/>
            <person name="Otillar R."/>
            <person name="Lindquist E.A."/>
            <person name="Sun H."/>
            <person name="LaButti K.M."/>
            <person name="Schmutz J."/>
            <person name="Jabbour D."/>
            <person name="Luo H."/>
            <person name="Baker S.E."/>
            <person name="Pisabarro A.G."/>
            <person name="Walton J.D."/>
            <person name="Blanchette R.A."/>
            <person name="Henrissat B."/>
            <person name="Martin F."/>
            <person name="Cullen D."/>
            <person name="Hibbett D.S."/>
            <person name="Grigoriev I.V."/>
        </authorList>
    </citation>
    <scope>NUCLEOTIDE SEQUENCE [LARGE SCALE GENOMIC DNA]</scope>
    <source>
        <strain evidence="3">FD-172 SS1</strain>
    </source>
</reference>